<evidence type="ECO:0000256" key="2">
    <source>
        <dbReference type="ARBA" id="ARBA00008420"/>
    </source>
</evidence>
<dbReference type="PANTHER" id="PTHR43442">
    <property type="entry name" value="GLUCONOKINASE-RELATED"/>
    <property type="match status" value="1"/>
</dbReference>
<organism evidence="11">
    <name type="scientific">Streptomyces sp. Y1</name>
    <dbReference type="NCBI Taxonomy" id="3238634"/>
    <lineage>
        <taxon>Bacteria</taxon>
        <taxon>Bacillati</taxon>
        <taxon>Actinomycetota</taxon>
        <taxon>Actinomycetes</taxon>
        <taxon>Kitasatosporales</taxon>
        <taxon>Streptomycetaceae</taxon>
        <taxon>Streptomyces</taxon>
    </lineage>
</organism>
<keyword evidence="7 10" id="KW-0067">ATP-binding</keyword>
<evidence type="ECO:0000256" key="4">
    <source>
        <dbReference type="ARBA" id="ARBA00022679"/>
    </source>
</evidence>
<evidence type="ECO:0000256" key="5">
    <source>
        <dbReference type="ARBA" id="ARBA00022741"/>
    </source>
</evidence>
<reference evidence="11" key="1">
    <citation type="submission" date="2024-07" db="EMBL/GenBank/DDBJ databases">
        <authorList>
            <person name="Yu S.T."/>
        </authorList>
    </citation>
    <scope>NUCLEOTIDE SEQUENCE</scope>
    <source>
        <strain evidence="11">Y1</strain>
    </source>
</reference>
<dbReference type="CDD" id="cd02021">
    <property type="entry name" value="GntK"/>
    <property type="match status" value="1"/>
</dbReference>
<dbReference type="RefSeq" id="WP_045704752.1">
    <property type="nucleotide sequence ID" value="NZ_CP163445.1"/>
</dbReference>
<evidence type="ECO:0000256" key="9">
    <source>
        <dbReference type="ARBA" id="ARBA00048090"/>
    </source>
</evidence>
<dbReference type="EMBL" id="CP163445">
    <property type="protein sequence ID" value="XDQ77759.1"/>
    <property type="molecule type" value="Genomic_DNA"/>
</dbReference>
<gene>
    <name evidence="11" type="ORF">AB2U05_04325</name>
</gene>
<comment type="similarity">
    <text evidence="2 10">Belongs to the gluconokinase GntK/GntV family.</text>
</comment>
<dbReference type="InterPro" id="IPR031322">
    <property type="entry name" value="Shikimate/glucono_kinase"/>
</dbReference>
<keyword evidence="6 10" id="KW-0418">Kinase</keyword>
<name>A0AB39TE66_9ACTN</name>
<evidence type="ECO:0000256" key="6">
    <source>
        <dbReference type="ARBA" id="ARBA00022777"/>
    </source>
</evidence>
<dbReference type="InterPro" id="IPR027417">
    <property type="entry name" value="P-loop_NTPase"/>
</dbReference>
<dbReference type="SUPFAM" id="SSF52540">
    <property type="entry name" value="P-loop containing nucleoside triphosphate hydrolases"/>
    <property type="match status" value="1"/>
</dbReference>
<evidence type="ECO:0000313" key="11">
    <source>
        <dbReference type="EMBL" id="XDQ77759.1"/>
    </source>
</evidence>
<comment type="catalytic activity">
    <reaction evidence="9 10">
        <text>D-gluconate + ATP = 6-phospho-D-gluconate + ADP + H(+)</text>
        <dbReference type="Rhea" id="RHEA:19433"/>
        <dbReference type="ChEBI" id="CHEBI:15378"/>
        <dbReference type="ChEBI" id="CHEBI:18391"/>
        <dbReference type="ChEBI" id="CHEBI:30616"/>
        <dbReference type="ChEBI" id="CHEBI:58759"/>
        <dbReference type="ChEBI" id="CHEBI:456216"/>
        <dbReference type="EC" id="2.7.1.12"/>
    </reaction>
</comment>
<dbReference type="AlphaFoldDB" id="A0AB39TE66"/>
<keyword evidence="4 10" id="KW-0808">Transferase</keyword>
<evidence type="ECO:0000256" key="1">
    <source>
        <dbReference type="ARBA" id="ARBA00004761"/>
    </source>
</evidence>
<dbReference type="InterPro" id="IPR006001">
    <property type="entry name" value="Therm_gnt_kin"/>
</dbReference>
<dbReference type="FunFam" id="3.40.50.300:FF:000522">
    <property type="entry name" value="Gluconokinase"/>
    <property type="match status" value="1"/>
</dbReference>
<accession>A0AB39TE66</accession>
<keyword evidence="5 10" id="KW-0547">Nucleotide-binding</keyword>
<evidence type="ECO:0000256" key="10">
    <source>
        <dbReference type="RuleBase" id="RU363066"/>
    </source>
</evidence>
<dbReference type="GO" id="GO:0005737">
    <property type="term" value="C:cytoplasm"/>
    <property type="evidence" value="ECO:0007669"/>
    <property type="project" value="TreeGrafter"/>
</dbReference>
<dbReference type="GO" id="GO:0019521">
    <property type="term" value="P:D-gluconate metabolic process"/>
    <property type="evidence" value="ECO:0007669"/>
    <property type="project" value="UniProtKB-KW"/>
</dbReference>
<dbReference type="NCBIfam" id="TIGR01313">
    <property type="entry name" value="therm_gnt_kin"/>
    <property type="match status" value="1"/>
</dbReference>
<comment type="pathway">
    <text evidence="1">Carbohydrate acid metabolism.</text>
</comment>
<sequence>MALSVENHDHPVAPLTVVVMGVSGVGKTTLARLLADRLDLPFAEADEFHPPANIAKMSAGIPLDDQDRAPWLRAIGAWLKARTEDGTGGVVTCSALKHGYRDILRAAAPEAFFLHLSGGHDLVEDRISHRTGHFMPASLLDSQYAALEPLGADERGAVLDVGPSPEELVEMAVDLLRPVNGDLA</sequence>
<dbReference type="GO" id="GO:0005524">
    <property type="term" value="F:ATP binding"/>
    <property type="evidence" value="ECO:0007669"/>
    <property type="project" value="UniProtKB-KW"/>
</dbReference>
<dbReference type="Gene3D" id="3.40.50.300">
    <property type="entry name" value="P-loop containing nucleotide triphosphate hydrolases"/>
    <property type="match status" value="1"/>
</dbReference>
<evidence type="ECO:0000256" key="7">
    <source>
        <dbReference type="ARBA" id="ARBA00022840"/>
    </source>
</evidence>
<proteinExistence type="inferred from homology"/>
<evidence type="ECO:0000256" key="8">
    <source>
        <dbReference type="ARBA" id="ARBA00023064"/>
    </source>
</evidence>
<evidence type="ECO:0000256" key="3">
    <source>
        <dbReference type="ARBA" id="ARBA00012054"/>
    </source>
</evidence>
<keyword evidence="8" id="KW-0311">Gluconate utilization</keyword>
<dbReference type="PANTHER" id="PTHR43442:SF3">
    <property type="entry name" value="GLUCONOKINASE-RELATED"/>
    <property type="match status" value="1"/>
</dbReference>
<dbReference type="Pfam" id="PF01202">
    <property type="entry name" value="SKI"/>
    <property type="match status" value="1"/>
</dbReference>
<dbReference type="GO" id="GO:0046316">
    <property type="term" value="F:gluconokinase activity"/>
    <property type="evidence" value="ECO:0007669"/>
    <property type="project" value="UniProtKB-EC"/>
</dbReference>
<protein>
    <recommendedName>
        <fullName evidence="3 10">Gluconokinase</fullName>
        <ecNumber evidence="3 10">2.7.1.12</ecNumber>
    </recommendedName>
</protein>
<dbReference type="EC" id="2.7.1.12" evidence="3 10"/>